<evidence type="ECO:0000313" key="15">
    <source>
        <dbReference type="Proteomes" id="UP001145742"/>
    </source>
</evidence>
<organism evidence="14 15">
    <name type="scientific">Willisornis vidua</name>
    <name type="common">Xingu scale-backed antbird</name>
    <dbReference type="NCBI Taxonomy" id="1566151"/>
    <lineage>
        <taxon>Eukaryota</taxon>
        <taxon>Metazoa</taxon>
        <taxon>Chordata</taxon>
        <taxon>Craniata</taxon>
        <taxon>Vertebrata</taxon>
        <taxon>Euteleostomi</taxon>
        <taxon>Archelosauria</taxon>
        <taxon>Archosauria</taxon>
        <taxon>Dinosauria</taxon>
        <taxon>Saurischia</taxon>
        <taxon>Theropoda</taxon>
        <taxon>Coelurosauria</taxon>
        <taxon>Aves</taxon>
        <taxon>Neognathae</taxon>
        <taxon>Neoaves</taxon>
        <taxon>Telluraves</taxon>
        <taxon>Australaves</taxon>
        <taxon>Passeriformes</taxon>
        <taxon>Thamnophilidae</taxon>
        <taxon>Willisornis</taxon>
    </lineage>
</organism>
<dbReference type="PROSITE" id="PS00028">
    <property type="entry name" value="ZINC_FINGER_C2H2_1"/>
    <property type="match status" value="11"/>
</dbReference>
<dbReference type="InterPro" id="IPR021133">
    <property type="entry name" value="HEAT_type_2"/>
</dbReference>
<evidence type="ECO:0000256" key="1">
    <source>
        <dbReference type="ARBA" id="ARBA00004123"/>
    </source>
</evidence>
<feature type="domain" description="C2H2-type" evidence="13">
    <location>
        <begin position="423"/>
        <end position="450"/>
    </location>
</feature>
<keyword evidence="9" id="KW-0539">Nucleus</keyword>
<evidence type="ECO:0000256" key="8">
    <source>
        <dbReference type="ARBA" id="ARBA00023163"/>
    </source>
</evidence>
<evidence type="ECO:0000256" key="11">
    <source>
        <dbReference type="PROSITE-ProRule" id="PRU00103"/>
    </source>
</evidence>
<dbReference type="InterPro" id="IPR055406">
    <property type="entry name" value="HEAT_Maestro"/>
</dbReference>
<evidence type="ECO:0000256" key="7">
    <source>
        <dbReference type="ARBA" id="ARBA00023125"/>
    </source>
</evidence>
<dbReference type="Gene3D" id="3.30.160.60">
    <property type="entry name" value="Classic Zinc Finger"/>
    <property type="match status" value="14"/>
</dbReference>
<evidence type="ECO:0000259" key="13">
    <source>
        <dbReference type="PROSITE" id="PS50157"/>
    </source>
</evidence>
<proteinExistence type="predicted"/>
<feature type="compositionally biased region" description="Basic residues" evidence="12">
    <location>
        <begin position="151"/>
        <end position="163"/>
    </location>
</feature>
<dbReference type="InterPro" id="IPR055408">
    <property type="entry name" value="HEAT_MROH2B-like"/>
</dbReference>
<keyword evidence="7" id="KW-0238">DNA-binding</keyword>
<keyword evidence="8" id="KW-0804">Transcription</keyword>
<keyword evidence="6" id="KW-0805">Transcription regulation</keyword>
<feature type="region of interest" description="Disordered" evidence="12">
    <location>
        <begin position="379"/>
        <end position="404"/>
    </location>
</feature>
<feature type="region of interest" description="Disordered" evidence="12">
    <location>
        <begin position="1008"/>
        <end position="1041"/>
    </location>
</feature>
<evidence type="ECO:0000256" key="10">
    <source>
        <dbReference type="PROSITE-ProRule" id="PRU00042"/>
    </source>
</evidence>
<evidence type="ECO:0000256" key="5">
    <source>
        <dbReference type="ARBA" id="ARBA00022833"/>
    </source>
</evidence>
<dbReference type="PANTHER" id="PTHR24399:SF4">
    <property type="entry name" value="ZINC FINGER PROTEIN 134"/>
    <property type="match status" value="1"/>
</dbReference>
<dbReference type="InterPro" id="IPR016024">
    <property type="entry name" value="ARM-type_fold"/>
</dbReference>
<keyword evidence="5" id="KW-0862">Zinc</keyword>
<feature type="repeat" description="HEAT" evidence="11">
    <location>
        <begin position="748"/>
        <end position="785"/>
    </location>
</feature>
<evidence type="ECO:0000256" key="4">
    <source>
        <dbReference type="ARBA" id="ARBA00022771"/>
    </source>
</evidence>
<keyword evidence="3" id="KW-0677">Repeat</keyword>
<feature type="domain" description="C2H2-type" evidence="13">
    <location>
        <begin position="313"/>
        <end position="340"/>
    </location>
</feature>
<evidence type="ECO:0000313" key="14">
    <source>
        <dbReference type="EMBL" id="KAJ7424676.1"/>
    </source>
</evidence>
<feature type="domain" description="C2H2-type" evidence="13">
    <location>
        <begin position="285"/>
        <end position="312"/>
    </location>
</feature>
<feature type="domain" description="C2H2-type" evidence="13">
    <location>
        <begin position="341"/>
        <end position="368"/>
    </location>
</feature>
<dbReference type="Pfam" id="PF23227">
    <property type="entry name" value="HEAT_MROH2B_C"/>
    <property type="match status" value="1"/>
</dbReference>
<dbReference type="SUPFAM" id="SSF48371">
    <property type="entry name" value="ARM repeat"/>
    <property type="match status" value="1"/>
</dbReference>
<feature type="domain" description="C2H2-type" evidence="13">
    <location>
        <begin position="203"/>
        <end position="230"/>
    </location>
</feature>
<evidence type="ECO:0000256" key="2">
    <source>
        <dbReference type="ARBA" id="ARBA00022723"/>
    </source>
</evidence>
<feature type="domain" description="C2H2-type" evidence="13">
    <location>
        <begin position="479"/>
        <end position="506"/>
    </location>
</feature>
<comment type="subcellular location">
    <subcellularLocation>
        <location evidence="1">Nucleus</location>
    </subcellularLocation>
</comment>
<feature type="domain" description="C2H2-type" evidence="13">
    <location>
        <begin position="231"/>
        <end position="258"/>
    </location>
</feature>
<feature type="compositionally biased region" description="Polar residues" evidence="12">
    <location>
        <begin position="1008"/>
        <end position="1031"/>
    </location>
</feature>
<dbReference type="Pfam" id="PF21047">
    <property type="entry name" value="HEAT_Maestro"/>
    <property type="match status" value="1"/>
</dbReference>
<keyword evidence="2" id="KW-0479">Metal-binding</keyword>
<comment type="caution">
    <text evidence="14">The sequence shown here is derived from an EMBL/GenBank/DDBJ whole genome shotgun (WGS) entry which is preliminary data.</text>
</comment>
<feature type="domain" description="C2H2-type" evidence="13">
    <location>
        <begin position="451"/>
        <end position="478"/>
    </location>
</feature>
<sequence>MAHDAEDDDGEEGKGLETSNSVPGRLLEVQQGLSIKEEGDAGSRGSRESLCPGTGVRESPVPGKGFVFPNCDKMEEEAVRKMPQDPQAGPELSTESMEDKSPQQNLVAEAVLKDSTVQEVTEEEKPRRSLRRKGCKPSARYSDEQEQPTLSRKRSRTFSRRSKLAVQQHHTGKRYKCLECGKSFLWSSALICHQRIHTGERPYICEECGKSFSSSSSLFTHQKIHTGERPYKCSECGKRFLRSAHLLRHQRTHTGPFRCTDCGRSFNRNSKLITHQYIHSGDTPYTCGLCGKNFKTSFHLIRHQHVHMGEQPYKCLECGKSFSRNFNLICHQHVHTRERPCVCKECGKIFSDSSNMICHGVTQSGERLYECSECGKRFQGRRSSKSSPGCSEEEGPSQENGQSFSWSPNLVVHVEFHPEEKPYKCLECGKSFSQCYKLFFHQQVHTIERPCRCLECGKSFSRSSTLISHQKIHTGEQPYKCPECGKSFSRSSTLICHQKIHTREQPYECPECGKRFQRSTDLLRHQQTHTGKRPFSCSCGKSFNQNSDLIRHQRVHTGERPYKCQECGKSFSDSSNLTRHQQSHNASWLPIYEEEQEAVDSIVAFVSSPHKQERHKVPFLRSICHLCRSALSFGLTQGLDLFCDIYELAEHIKELLEEEPRDRLSTDIRHLSMLAIEELSLVETALEGKTKSLLSACFSSVFWLPPESEMLDLDLPLYVKTLNSMDTMLRTMVFSFSASSLSEELQGILEMLLDFTRDEREAVRERAVGRIDVLIRVLSDYSTLRAGLRVPRGVSGPVCSGEIQLPVLGKLLGHLLLFRFSKEQTSYAAFHALFALAEFIFESRAKDTESQFPWEAVTTSSLCFSSARDCAKAFGQYLWSHERTDVILVAIGAMSDASIHDKQVPSSMLDVALEDPAFWLTDVPKVVSCILENLQSINTQPAWEKAESLLLLLTHEYPTTVVTLLCKMALAGDSTVPTLWELMSSMPEVLEKVLKEFAKLLQRQSFSCSAGGSHTQHRASPSRQAELQQSGDESDGESHHGCPSEVMANLLLGGLVGLSELAEMARNIEVFLPGMMKILQDGREDAKMKILVVSRNVLDQLQETKASSIAVQLVARLLPLFDSECSELRELSICMFTHLLELVVWRDEKRMRKEVQRALVPLLFRMSDQTPSVAEQNWQGTCGRTLPGHSELMTNILDDTHGEATWLVVSSSSWFPVGTWVNPGGGTSI</sequence>
<evidence type="ECO:0000256" key="12">
    <source>
        <dbReference type="SAM" id="MobiDB-lite"/>
    </source>
</evidence>
<evidence type="ECO:0000256" key="3">
    <source>
        <dbReference type="ARBA" id="ARBA00022737"/>
    </source>
</evidence>
<dbReference type="InterPro" id="IPR036236">
    <property type="entry name" value="Znf_C2H2_sf"/>
</dbReference>
<feature type="compositionally biased region" description="Basic and acidic residues" evidence="12">
    <location>
        <begin position="35"/>
        <end position="47"/>
    </location>
</feature>
<feature type="domain" description="C2H2-type" evidence="13">
    <location>
        <begin position="535"/>
        <end position="561"/>
    </location>
</feature>
<dbReference type="InterPro" id="IPR048465">
    <property type="entry name" value="Maestro-like_HEAT"/>
</dbReference>
<feature type="domain" description="C2H2-type" evidence="13">
    <location>
        <begin position="175"/>
        <end position="202"/>
    </location>
</feature>
<feature type="domain" description="C2H2-type" evidence="13">
    <location>
        <begin position="562"/>
        <end position="584"/>
    </location>
</feature>
<dbReference type="PANTHER" id="PTHR24399">
    <property type="entry name" value="ZINC FINGER AND BTB DOMAIN-CONTAINING"/>
    <property type="match status" value="1"/>
</dbReference>
<feature type="compositionally biased region" description="Acidic residues" evidence="12">
    <location>
        <begin position="1"/>
        <end position="11"/>
    </location>
</feature>
<dbReference type="Proteomes" id="UP001145742">
    <property type="component" value="Unassembled WGS sequence"/>
</dbReference>
<dbReference type="PROSITE" id="PS50077">
    <property type="entry name" value="HEAT_REPEAT"/>
    <property type="match status" value="1"/>
</dbReference>
<feature type="region of interest" description="Disordered" evidence="12">
    <location>
        <begin position="1"/>
        <end position="165"/>
    </location>
</feature>
<dbReference type="Pfam" id="PF00096">
    <property type="entry name" value="zf-C2H2"/>
    <property type="match status" value="10"/>
</dbReference>
<dbReference type="Pfam" id="PF23210">
    <property type="entry name" value="HEAT_Maestro_2"/>
    <property type="match status" value="1"/>
</dbReference>
<accession>A0ABQ9DLU9</accession>
<reference evidence="14" key="1">
    <citation type="submission" date="2019-10" db="EMBL/GenBank/DDBJ databases">
        <authorList>
            <person name="Soares A.E.R."/>
            <person name="Aleixo A."/>
            <person name="Schneider P."/>
            <person name="Miyaki C.Y."/>
            <person name="Schneider M.P."/>
            <person name="Mello C."/>
            <person name="Vasconcelos A.T.R."/>
        </authorList>
    </citation>
    <scope>NUCLEOTIDE SEQUENCE</scope>
    <source>
        <tissue evidence="14">Muscle</tissue>
    </source>
</reference>
<name>A0ABQ9DLU9_9PASS</name>
<dbReference type="SMART" id="SM00355">
    <property type="entry name" value="ZnF_C2H2"/>
    <property type="match status" value="13"/>
</dbReference>
<dbReference type="PROSITE" id="PS50157">
    <property type="entry name" value="ZINC_FINGER_C2H2_2"/>
    <property type="match status" value="13"/>
</dbReference>
<dbReference type="SUPFAM" id="SSF57667">
    <property type="entry name" value="beta-beta-alpha zinc fingers"/>
    <property type="match status" value="7"/>
</dbReference>
<keyword evidence="4 10" id="KW-0863">Zinc-finger</keyword>
<feature type="compositionally biased region" description="Basic and acidic residues" evidence="12">
    <location>
        <begin position="72"/>
        <end position="83"/>
    </location>
</feature>
<feature type="domain" description="C2H2-type" evidence="13">
    <location>
        <begin position="507"/>
        <end position="534"/>
    </location>
</feature>
<feature type="domain" description="C2H2-type" evidence="13">
    <location>
        <begin position="257"/>
        <end position="284"/>
    </location>
</feature>
<gene>
    <name evidence="14" type="ORF">WISP_27608</name>
</gene>
<protein>
    <recommendedName>
        <fullName evidence="13">C2H2-type domain-containing protein</fullName>
    </recommendedName>
</protein>
<evidence type="ECO:0000256" key="9">
    <source>
        <dbReference type="ARBA" id="ARBA00023242"/>
    </source>
</evidence>
<keyword evidence="15" id="KW-1185">Reference proteome</keyword>
<evidence type="ECO:0000256" key="6">
    <source>
        <dbReference type="ARBA" id="ARBA00023015"/>
    </source>
</evidence>
<dbReference type="EMBL" id="WHWB01032640">
    <property type="protein sequence ID" value="KAJ7424676.1"/>
    <property type="molecule type" value="Genomic_DNA"/>
</dbReference>
<dbReference type="InterPro" id="IPR013087">
    <property type="entry name" value="Znf_C2H2_type"/>
</dbReference>